<dbReference type="EMBL" id="JAAVUP010000001">
    <property type="protein sequence ID" value="NKE16484.1"/>
    <property type="molecule type" value="Genomic_DNA"/>
</dbReference>
<proteinExistence type="inferred from homology"/>
<dbReference type="Proteomes" id="UP000746741">
    <property type="component" value="Unassembled WGS sequence"/>
</dbReference>
<dbReference type="RefSeq" id="WP_168040017.1">
    <property type="nucleotide sequence ID" value="NZ_JAAEDK010000023.1"/>
</dbReference>
<feature type="chain" id="PRO_5040780182" evidence="2">
    <location>
        <begin position="21"/>
        <end position="322"/>
    </location>
</feature>
<evidence type="ECO:0000313" key="6">
    <source>
        <dbReference type="Proteomes" id="UP001138708"/>
    </source>
</evidence>
<feature type="signal peptide" evidence="2">
    <location>
        <begin position="1"/>
        <end position="20"/>
    </location>
</feature>
<dbReference type="PANTHER" id="PTHR42928">
    <property type="entry name" value="TRICARBOXYLATE-BINDING PROTEIN"/>
    <property type="match status" value="1"/>
</dbReference>
<sequence>MLRRIALALAAGLIASPALAQDWAPDRPVRIILPFPPGGSTDLVARIFADRISRTAPFPWVVENRSGANGNIGMEAAARSTPDGYTLGACTIGNCAINPAIYARMPYDIERDLVPVFWSGSVMNVVAVNPAVPARTLQEFVAWARANPGRVNYGSSGFGSSNHLIPELMNGRLGTGMVHVPFRGGAPALQALLANQVQVMIENVPTKIQAIRAGQIRALAVTGRERDPALPDIPTFAEAGIEGIVVEPWFGYMAPRGTPANVVAGLNRILNEANADPEVQRRLRDLGARPEGGSPERFAEHVRAEVARWREVVERNNIEKLN</sequence>
<keyword evidence="5" id="KW-1185">Reference proteome</keyword>
<dbReference type="Gene3D" id="3.40.190.150">
    <property type="entry name" value="Bordetella uptake gene, domain 1"/>
    <property type="match status" value="1"/>
</dbReference>
<evidence type="ECO:0000256" key="1">
    <source>
        <dbReference type="ARBA" id="ARBA00006987"/>
    </source>
</evidence>
<dbReference type="CDD" id="cd13578">
    <property type="entry name" value="PBP2_Bug27"/>
    <property type="match status" value="1"/>
</dbReference>
<accession>A0A9X9WHY1</accession>
<protein>
    <submittedName>
        <fullName evidence="3">Tripartite tricarboxylate transporter substrate binding protein</fullName>
    </submittedName>
</protein>
<dbReference type="AlphaFoldDB" id="A0A9X9WHY1"/>
<gene>
    <name evidence="4" type="ORF">GWK15_05985</name>
    <name evidence="3" type="ORF">GXW75_11835</name>
</gene>
<evidence type="ECO:0000256" key="2">
    <source>
        <dbReference type="SAM" id="SignalP"/>
    </source>
</evidence>
<dbReference type="PANTHER" id="PTHR42928:SF5">
    <property type="entry name" value="BLR1237 PROTEIN"/>
    <property type="match status" value="1"/>
</dbReference>
<evidence type="ECO:0000313" key="4">
    <source>
        <dbReference type="EMBL" id="NKE16484.1"/>
    </source>
</evidence>
<reference evidence="3" key="1">
    <citation type="submission" date="2020-01" db="EMBL/GenBank/DDBJ databases">
        <authorList>
            <person name="Rat A."/>
        </authorList>
    </citation>
    <scope>NUCLEOTIDE SEQUENCE</scope>
    <source>
        <strain evidence="3">LMG 31161</strain>
    </source>
</reference>
<dbReference type="Gene3D" id="3.40.190.10">
    <property type="entry name" value="Periplasmic binding protein-like II"/>
    <property type="match status" value="1"/>
</dbReference>
<dbReference type="Proteomes" id="UP001138708">
    <property type="component" value="Unassembled WGS sequence"/>
</dbReference>
<dbReference type="InterPro" id="IPR042100">
    <property type="entry name" value="Bug_dom1"/>
</dbReference>
<dbReference type="PIRSF" id="PIRSF017082">
    <property type="entry name" value="YflP"/>
    <property type="match status" value="1"/>
</dbReference>
<dbReference type="SUPFAM" id="SSF53850">
    <property type="entry name" value="Periplasmic binding protein-like II"/>
    <property type="match status" value="1"/>
</dbReference>
<comment type="similarity">
    <text evidence="1">Belongs to the UPF0065 (bug) family.</text>
</comment>
<reference evidence="4 5" key="2">
    <citation type="submission" date="2020-02" db="EMBL/GenBank/DDBJ databases">
        <authorList>
            <person name="Sun Q."/>
            <person name="Inoue M."/>
        </authorList>
    </citation>
    <scope>NUCLEOTIDE SEQUENCE [LARGE SCALE GENOMIC DNA]</scope>
    <source>
        <strain evidence="4 5">KCTC 22478</strain>
    </source>
</reference>
<reference evidence="3" key="3">
    <citation type="journal article" date="2021" name="Syst. Appl. Microbiol.">
        <title>Roseomonas hellenica sp. nov., isolated from roots of wild-growing Alkanna tinctoria.</title>
        <authorList>
            <person name="Rat A."/>
            <person name="Naranjo H.D."/>
            <person name="Lebbe L."/>
            <person name="Cnockaert M."/>
            <person name="Krigas N."/>
            <person name="Grigoriadou K."/>
            <person name="Maloupa E."/>
            <person name="Willems A."/>
        </authorList>
    </citation>
    <scope>NUCLEOTIDE SEQUENCE</scope>
    <source>
        <strain evidence="3">LMG 31161</strain>
    </source>
</reference>
<dbReference type="EMBL" id="JAAEDK010000023">
    <property type="protein sequence ID" value="MBR0659941.1"/>
    <property type="molecule type" value="Genomic_DNA"/>
</dbReference>
<evidence type="ECO:0000313" key="5">
    <source>
        <dbReference type="Proteomes" id="UP000746741"/>
    </source>
</evidence>
<keyword evidence="2" id="KW-0732">Signal</keyword>
<organism evidence="3 6">
    <name type="scientific">Neoroseomonas oryzicola</name>
    <dbReference type="NCBI Taxonomy" id="535904"/>
    <lineage>
        <taxon>Bacteria</taxon>
        <taxon>Pseudomonadati</taxon>
        <taxon>Pseudomonadota</taxon>
        <taxon>Alphaproteobacteria</taxon>
        <taxon>Acetobacterales</taxon>
        <taxon>Acetobacteraceae</taxon>
        <taxon>Neoroseomonas</taxon>
    </lineage>
</organism>
<dbReference type="Pfam" id="PF03401">
    <property type="entry name" value="TctC"/>
    <property type="match status" value="1"/>
</dbReference>
<name>A0A9X9WHY1_9PROT</name>
<comment type="caution">
    <text evidence="3">The sequence shown here is derived from an EMBL/GenBank/DDBJ whole genome shotgun (WGS) entry which is preliminary data.</text>
</comment>
<evidence type="ECO:0000313" key="3">
    <source>
        <dbReference type="EMBL" id="MBR0659941.1"/>
    </source>
</evidence>
<dbReference type="InterPro" id="IPR005064">
    <property type="entry name" value="BUG"/>
</dbReference>